<evidence type="ECO:0000313" key="1">
    <source>
        <dbReference type="EMBL" id="MXQ09556.1"/>
    </source>
</evidence>
<reference evidence="1 2" key="2">
    <citation type="submission" date="2020-03" db="EMBL/GenBank/DDBJ databases">
        <title>Kangsaoukella pontilimi gen. nov., sp. nov., a new member of the family Rhodobacteraceae isolated from a tidal mudflat.</title>
        <authorList>
            <person name="Kim I.S."/>
        </authorList>
    </citation>
    <scope>NUCLEOTIDE SEQUENCE [LARGE SCALE GENOMIC DNA]</scope>
    <source>
        <strain evidence="1 2">GH1-50</strain>
    </source>
</reference>
<comment type="caution">
    <text evidence="1">The sequence shown here is derived from an EMBL/GenBank/DDBJ whole genome shotgun (WGS) entry which is preliminary data.</text>
</comment>
<name>A0A7C9MI85_9RHOB</name>
<dbReference type="AlphaFoldDB" id="A0A7C9MI85"/>
<organism evidence="1 2">
    <name type="scientific">Kangsaoukella pontilimi</name>
    <dbReference type="NCBI Taxonomy" id="2691042"/>
    <lineage>
        <taxon>Bacteria</taxon>
        <taxon>Pseudomonadati</taxon>
        <taxon>Pseudomonadota</taxon>
        <taxon>Alphaproteobacteria</taxon>
        <taxon>Rhodobacterales</taxon>
        <taxon>Paracoccaceae</taxon>
        <taxon>Kangsaoukella</taxon>
    </lineage>
</organism>
<dbReference type="Proteomes" id="UP000480350">
    <property type="component" value="Unassembled WGS sequence"/>
</dbReference>
<accession>A0A7C9MI85</accession>
<evidence type="ECO:0000313" key="2">
    <source>
        <dbReference type="Proteomes" id="UP000480350"/>
    </source>
</evidence>
<protein>
    <submittedName>
        <fullName evidence="1">Uncharacterized protein</fullName>
    </submittedName>
</protein>
<reference evidence="1 2" key="1">
    <citation type="submission" date="2019-12" db="EMBL/GenBank/DDBJ databases">
        <authorList>
            <person name="Lee S.D."/>
        </authorList>
    </citation>
    <scope>NUCLEOTIDE SEQUENCE [LARGE SCALE GENOMIC DNA]</scope>
    <source>
        <strain evidence="1 2">GH1-50</strain>
    </source>
</reference>
<gene>
    <name evidence="1" type="ORF">GQ651_17050</name>
</gene>
<keyword evidence="2" id="KW-1185">Reference proteome</keyword>
<sequence>MTRDDVRTGSVVVIHAFDDVPEHLFRVVYVYDDCVGGYSQTGPLAPEYGEPAYDLIKAVHRR</sequence>
<dbReference type="EMBL" id="WUPT01000003">
    <property type="protein sequence ID" value="MXQ09556.1"/>
    <property type="molecule type" value="Genomic_DNA"/>
</dbReference>
<proteinExistence type="predicted"/>